<keyword evidence="2" id="KW-1185">Reference proteome</keyword>
<evidence type="ECO:0008006" key="3">
    <source>
        <dbReference type="Google" id="ProtNLM"/>
    </source>
</evidence>
<gene>
    <name evidence="1" type="ORF">PLANPX_2107</name>
</gene>
<dbReference type="KEGG" id="lpav:PLANPX_2107"/>
<evidence type="ECO:0000313" key="1">
    <source>
        <dbReference type="EMBL" id="BBO32495.1"/>
    </source>
</evidence>
<dbReference type="AlphaFoldDB" id="A0A5K7X7Y6"/>
<accession>A0A5K7X7Y6</accession>
<evidence type="ECO:0000313" key="2">
    <source>
        <dbReference type="Proteomes" id="UP000326837"/>
    </source>
</evidence>
<reference evidence="2" key="1">
    <citation type="submission" date="2019-10" db="EMBL/GenBank/DDBJ databases">
        <title>Lacipirellula parvula gen. nov., sp. nov., representing a lineage of planctomycetes widespread in freshwater anoxic habitats, and description of the family Lacipirellulaceae.</title>
        <authorList>
            <person name="Dedysh S.N."/>
            <person name="Kulichevskaya I.S."/>
            <person name="Beletsky A.V."/>
            <person name="Rakitin A.L."/>
            <person name="Mardanov A.V."/>
            <person name="Ivanova A.A."/>
            <person name="Saltykova V.X."/>
            <person name="Rijpstra W.I.C."/>
            <person name="Sinninghe Damste J.S."/>
            <person name="Ravin N.V."/>
        </authorList>
    </citation>
    <scope>NUCLEOTIDE SEQUENCE [LARGE SCALE GENOMIC DNA]</scope>
    <source>
        <strain evidence="2">PX69</strain>
    </source>
</reference>
<proteinExistence type="predicted"/>
<protein>
    <recommendedName>
        <fullName evidence="3">Helix-turn-helix domain-containing protein</fullName>
    </recommendedName>
</protein>
<name>A0A5K7X7Y6_9BACT</name>
<dbReference type="Proteomes" id="UP000326837">
    <property type="component" value="Chromosome"/>
</dbReference>
<organism evidence="1 2">
    <name type="scientific">Lacipirellula parvula</name>
    <dbReference type="NCBI Taxonomy" id="2650471"/>
    <lineage>
        <taxon>Bacteria</taxon>
        <taxon>Pseudomonadati</taxon>
        <taxon>Planctomycetota</taxon>
        <taxon>Planctomycetia</taxon>
        <taxon>Pirellulales</taxon>
        <taxon>Lacipirellulaceae</taxon>
        <taxon>Lacipirellula</taxon>
    </lineage>
</organism>
<dbReference type="EMBL" id="AP021861">
    <property type="protein sequence ID" value="BBO32495.1"/>
    <property type="molecule type" value="Genomic_DNA"/>
</dbReference>
<sequence>MGDSKPQSGGVNFTSLGWFTLATVRKLLAAEDYRQLRDAIRFKEIPITRVGSEYWLDHEDWLAWRASIEASAKPLEA</sequence>